<accession>A0A286DM34</accession>
<sequence>MNLLIYGASGMVGQGVLLECLRAEDVESVTVVVRAAISQNHPKLRQLITADLSVEMNSRDYDACFFCLGVSAAGMTEEQYSKLTFDLTLNIAAKLAQSNPRMTFVYVSGAGTDSSENGKIMWARVKGKTENALLAIGFHSALMYRPAIIRPMKGVRSKTASYRIFYQLMTPILPVLKLIFPRAILTTEEIGIAMLNAVRYGSPKKVLEKEDIFEQAHR</sequence>
<dbReference type="AlphaFoldDB" id="A0A286DM34"/>
<evidence type="ECO:0008006" key="3">
    <source>
        <dbReference type="Google" id="ProtNLM"/>
    </source>
</evidence>
<dbReference type="Proteomes" id="UP000219271">
    <property type="component" value="Unassembled WGS sequence"/>
</dbReference>
<protein>
    <recommendedName>
        <fullName evidence="3">Epimerase</fullName>
    </recommendedName>
</protein>
<dbReference type="EMBL" id="OCMY01000002">
    <property type="protein sequence ID" value="SOD59742.1"/>
    <property type="molecule type" value="Genomic_DNA"/>
</dbReference>
<reference evidence="2" key="1">
    <citation type="submission" date="2017-09" db="EMBL/GenBank/DDBJ databases">
        <authorList>
            <person name="Varghese N."/>
            <person name="Submissions S."/>
        </authorList>
    </citation>
    <scope>NUCLEOTIDE SEQUENCE [LARGE SCALE GENOMIC DNA]</scope>
    <source>
        <strain evidence="2">JKS000234</strain>
    </source>
</reference>
<dbReference type="PANTHER" id="PTHR14097">
    <property type="entry name" value="OXIDOREDUCTASE HTATIP2"/>
    <property type="match status" value="1"/>
</dbReference>
<proteinExistence type="predicted"/>
<evidence type="ECO:0000313" key="2">
    <source>
        <dbReference type="Proteomes" id="UP000219271"/>
    </source>
</evidence>
<evidence type="ECO:0000313" key="1">
    <source>
        <dbReference type="EMBL" id="SOD59742.1"/>
    </source>
</evidence>
<keyword evidence="2" id="KW-1185">Reference proteome</keyword>
<dbReference type="Gene3D" id="3.40.50.720">
    <property type="entry name" value="NAD(P)-binding Rossmann-like Domain"/>
    <property type="match status" value="1"/>
</dbReference>
<gene>
    <name evidence="1" type="ORF">SAMN06273570_4411</name>
</gene>
<dbReference type="PANTHER" id="PTHR14097:SF8">
    <property type="entry name" value="NAD(P)-BINDING DOMAIN-CONTAINING PROTEIN"/>
    <property type="match status" value="1"/>
</dbReference>
<dbReference type="RefSeq" id="WP_097097880.1">
    <property type="nucleotide sequence ID" value="NZ_OCMY01000002.1"/>
</dbReference>
<dbReference type="OrthoDB" id="9798632at2"/>
<name>A0A286DM34_9GAMM</name>
<organism evidence="1 2">
    <name type="scientific">Candidatus Pantoea floridensis</name>
    <dbReference type="NCBI Taxonomy" id="1938870"/>
    <lineage>
        <taxon>Bacteria</taxon>
        <taxon>Pseudomonadati</taxon>
        <taxon>Pseudomonadota</taxon>
        <taxon>Gammaproteobacteria</taxon>
        <taxon>Enterobacterales</taxon>
        <taxon>Erwiniaceae</taxon>
        <taxon>Pantoea</taxon>
    </lineage>
</organism>
<dbReference type="InterPro" id="IPR036291">
    <property type="entry name" value="NAD(P)-bd_dom_sf"/>
</dbReference>
<dbReference type="SUPFAM" id="SSF51735">
    <property type="entry name" value="NAD(P)-binding Rossmann-fold domains"/>
    <property type="match status" value="1"/>
</dbReference>